<name>A0AAD9DCS2_9STRA</name>
<dbReference type="AlphaFoldDB" id="A0AAD9DCS2"/>
<dbReference type="PANTHER" id="PTHR21530:SF7">
    <property type="entry name" value="TRAB DOMAIN-CONTAINING PROTEIN"/>
    <property type="match status" value="1"/>
</dbReference>
<dbReference type="CDD" id="cd14726">
    <property type="entry name" value="TraB_PrgY-like"/>
    <property type="match status" value="1"/>
</dbReference>
<dbReference type="Proteomes" id="UP001224775">
    <property type="component" value="Unassembled WGS sequence"/>
</dbReference>
<gene>
    <name evidence="1" type="ORF">QTG54_006259</name>
</gene>
<feature type="non-terminal residue" evidence="1">
    <location>
        <position position="1"/>
    </location>
</feature>
<keyword evidence="2" id="KW-1185">Reference proteome</keyword>
<dbReference type="EMBL" id="JATAAI010000010">
    <property type="protein sequence ID" value="KAK1742662.1"/>
    <property type="molecule type" value="Genomic_DNA"/>
</dbReference>
<evidence type="ECO:0000313" key="1">
    <source>
        <dbReference type="EMBL" id="KAK1742662.1"/>
    </source>
</evidence>
<organism evidence="1 2">
    <name type="scientific">Skeletonema marinoi</name>
    <dbReference type="NCBI Taxonomy" id="267567"/>
    <lineage>
        <taxon>Eukaryota</taxon>
        <taxon>Sar</taxon>
        <taxon>Stramenopiles</taxon>
        <taxon>Ochrophyta</taxon>
        <taxon>Bacillariophyta</taxon>
        <taxon>Coscinodiscophyceae</taxon>
        <taxon>Thalassiosirophycidae</taxon>
        <taxon>Thalassiosirales</taxon>
        <taxon>Skeletonemataceae</taxon>
        <taxon>Skeletonema</taxon>
        <taxon>Skeletonema marinoi-dohrnii complex</taxon>
    </lineage>
</organism>
<sequence length="324" mass="35781">IAARTYASTTTISSSSSDTKAAAICDPTIESYQKGSNKIHIIGTAHVSSVSAQLAGAAVKEIKPAAVFIELDPQRINRAFRNGRITQAVNIVFFAESKGQVTMRMAKLYPQDFEKKSKGLFQVLEKMRIQNPIQEMYEGLEAQGITPGEEFVTAVEEGLQNNSIIILGDRPMDITLKRIAKALFFDTDLKKLAEADEIITNKMKDRVPELQEWERQMNESGQQTKELSPEEFSIFVERLKTKETTMALMNEVKKAAPALYEALVGERDVFMGRAMDSTASALLPSLIPSGLRTMVSVVGLGHVEGIGRELISMGWSKFTPANCR</sequence>
<evidence type="ECO:0000313" key="2">
    <source>
        <dbReference type="Proteomes" id="UP001224775"/>
    </source>
</evidence>
<comment type="caution">
    <text evidence="1">The sequence shown here is derived from an EMBL/GenBank/DDBJ whole genome shotgun (WGS) entry which is preliminary data.</text>
</comment>
<dbReference type="PANTHER" id="PTHR21530">
    <property type="entry name" value="PHEROMONE SHUTDOWN PROTEIN"/>
    <property type="match status" value="1"/>
</dbReference>
<proteinExistence type="predicted"/>
<accession>A0AAD9DCS2</accession>
<reference evidence="1" key="1">
    <citation type="submission" date="2023-06" db="EMBL/GenBank/DDBJ databases">
        <title>Survivors Of The Sea: Transcriptome response of Skeletonema marinoi to long-term dormancy.</title>
        <authorList>
            <person name="Pinder M.I.M."/>
            <person name="Kourtchenko O."/>
            <person name="Robertson E.K."/>
            <person name="Larsson T."/>
            <person name="Maumus F."/>
            <person name="Osuna-Cruz C.M."/>
            <person name="Vancaester E."/>
            <person name="Stenow R."/>
            <person name="Vandepoele K."/>
            <person name="Ploug H."/>
            <person name="Bruchert V."/>
            <person name="Godhe A."/>
            <person name="Topel M."/>
        </authorList>
    </citation>
    <scope>NUCLEOTIDE SEQUENCE</scope>
    <source>
        <strain evidence="1">R05AC</strain>
    </source>
</reference>
<dbReference type="Pfam" id="PF01963">
    <property type="entry name" value="TraB_PrgY_gumN"/>
    <property type="match status" value="1"/>
</dbReference>
<dbReference type="InterPro" id="IPR002816">
    <property type="entry name" value="TraB/PrgY/GumN_fam"/>
</dbReference>
<dbReference type="InterPro" id="IPR046345">
    <property type="entry name" value="TraB_PrgY-like"/>
</dbReference>
<protein>
    <submittedName>
        <fullName evidence="1">TraB domain-containing protein</fullName>
    </submittedName>
</protein>